<dbReference type="PANTHER" id="PTHR37164:SF1">
    <property type="entry name" value="BACTERIOHEMERYTHRIN"/>
    <property type="match status" value="1"/>
</dbReference>
<accession>A0A7X2IPU1</accession>
<evidence type="ECO:0000256" key="3">
    <source>
        <dbReference type="ARBA" id="ARBA00023004"/>
    </source>
</evidence>
<protein>
    <recommendedName>
        <fullName evidence="4">Hemerythrin-like domain-containing protein</fullName>
    </recommendedName>
</protein>
<comment type="similarity">
    <text evidence="1">Belongs to the hemerythrin family.</text>
</comment>
<proteinExistence type="inferred from homology"/>
<dbReference type="Pfam" id="PF01814">
    <property type="entry name" value="Hemerythrin"/>
    <property type="match status" value="1"/>
</dbReference>
<evidence type="ECO:0000259" key="4">
    <source>
        <dbReference type="Pfam" id="PF01814"/>
    </source>
</evidence>
<sequence length="134" mass="15080">MASLDWSPHMRLGVEMMDQAHRALLSRLKPMAHSSDSELRSSLPALIASMEQAFREEETLMASIAFPDADRHCEQHFKILYLLRMAQAALARADSRPARDAIALMPHWFLIHLPTKDMELSVALNMISPLVSTA</sequence>
<dbReference type="AlphaFoldDB" id="A0A7X2IPU1"/>
<gene>
    <name evidence="5" type="ORF">GJ700_19565</name>
</gene>
<dbReference type="InterPro" id="IPR012312">
    <property type="entry name" value="Hemerythrin-like"/>
</dbReference>
<dbReference type="Proteomes" id="UP000446768">
    <property type="component" value="Unassembled WGS sequence"/>
</dbReference>
<evidence type="ECO:0000256" key="1">
    <source>
        <dbReference type="ARBA" id="ARBA00010587"/>
    </source>
</evidence>
<dbReference type="CDD" id="cd12107">
    <property type="entry name" value="Hemerythrin"/>
    <property type="match status" value="1"/>
</dbReference>
<dbReference type="EMBL" id="WKJJ01000012">
    <property type="protein sequence ID" value="MRV73911.1"/>
    <property type="molecule type" value="Genomic_DNA"/>
</dbReference>
<feature type="domain" description="Hemerythrin-like" evidence="4">
    <location>
        <begin position="13"/>
        <end position="120"/>
    </location>
</feature>
<dbReference type="Gene3D" id="1.20.120.50">
    <property type="entry name" value="Hemerythrin-like"/>
    <property type="match status" value="1"/>
</dbReference>
<comment type="caution">
    <text evidence="5">The sequence shown here is derived from an EMBL/GenBank/DDBJ whole genome shotgun (WGS) entry which is preliminary data.</text>
</comment>
<evidence type="ECO:0000313" key="5">
    <source>
        <dbReference type="EMBL" id="MRV73911.1"/>
    </source>
</evidence>
<keyword evidence="2" id="KW-0479">Metal-binding</keyword>
<organism evidence="5 6">
    <name type="scientific">Pseudoduganella rivuli</name>
    <dbReference type="NCBI Taxonomy" id="2666085"/>
    <lineage>
        <taxon>Bacteria</taxon>
        <taxon>Pseudomonadati</taxon>
        <taxon>Pseudomonadota</taxon>
        <taxon>Betaproteobacteria</taxon>
        <taxon>Burkholderiales</taxon>
        <taxon>Oxalobacteraceae</taxon>
        <taxon>Telluria group</taxon>
        <taxon>Pseudoduganella</taxon>
    </lineage>
</organism>
<keyword evidence="3" id="KW-0408">Iron</keyword>
<dbReference type="GO" id="GO:0046872">
    <property type="term" value="F:metal ion binding"/>
    <property type="evidence" value="ECO:0007669"/>
    <property type="project" value="UniProtKB-KW"/>
</dbReference>
<evidence type="ECO:0000256" key="2">
    <source>
        <dbReference type="ARBA" id="ARBA00022723"/>
    </source>
</evidence>
<dbReference type="NCBIfam" id="TIGR02481">
    <property type="entry name" value="hemeryth_dom"/>
    <property type="match status" value="1"/>
</dbReference>
<evidence type="ECO:0000313" key="6">
    <source>
        <dbReference type="Proteomes" id="UP000446768"/>
    </source>
</evidence>
<dbReference type="PANTHER" id="PTHR37164">
    <property type="entry name" value="BACTERIOHEMERYTHRIN"/>
    <property type="match status" value="1"/>
</dbReference>
<keyword evidence="6" id="KW-1185">Reference proteome</keyword>
<dbReference type="RefSeq" id="WP_154376964.1">
    <property type="nucleotide sequence ID" value="NZ_WKJJ01000012.1"/>
</dbReference>
<dbReference type="InterPro" id="IPR035938">
    <property type="entry name" value="Hemerythrin-like_sf"/>
</dbReference>
<dbReference type="SUPFAM" id="SSF47188">
    <property type="entry name" value="Hemerythrin-like"/>
    <property type="match status" value="1"/>
</dbReference>
<dbReference type="InterPro" id="IPR050669">
    <property type="entry name" value="Hemerythrin"/>
</dbReference>
<dbReference type="InterPro" id="IPR012827">
    <property type="entry name" value="Hemerythrin_metal-bd"/>
</dbReference>
<name>A0A7X2IPU1_9BURK</name>
<reference evidence="5 6" key="1">
    <citation type="submission" date="2019-11" db="EMBL/GenBank/DDBJ databases">
        <title>Novel species isolated from a subtropical stream in China.</title>
        <authorList>
            <person name="Lu H."/>
        </authorList>
    </citation>
    <scope>NUCLEOTIDE SEQUENCE [LARGE SCALE GENOMIC DNA]</scope>
    <source>
        <strain evidence="5 6">FT92W</strain>
    </source>
</reference>